<gene>
    <name evidence="2" type="ORF">MUK42_37131</name>
</gene>
<sequence>MDQQLREVLVPVSPTKDQQTSSHQPLLALGSQSDGSDPSSLGVIREGMAFKLLRLHENMKEAAINTLNLSKRAFLPVPTPPS</sequence>
<evidence type="ECO:0000256" key="1">
    <source>
        <dbReference type="SAM" id="MobiDB-lite"/>
    </source>
</evidence>
<evidence type="ECO:0000313" key="2">
    <source>
        <dbReference type="EMBL" id="URD76164.1"/>
    </source>
</evidence>
<keyword evidence="3" id="KW-1185">Reference proteome</keyword>
<feature type="compositionally biased region" description="Polar residues" evidence="1">
    <location>
        <begin position="15"/>
        <end position="39"/>
    </location>
</feature>
<organism evidence="2 3">
    <name type="scientific">Musa troglodytarum</name>
    <name type="common">fe'i banana</name>
    <dbReference type="NCBI Taxonomy" id="320322"/>
    <lineage>
        <taxon>Eukaryota</taxon>
        <taxon>Viridiplantae</taxon>
        <taxon>Streptophyta</taxon>
        <taxon>Embryophyta</taxon>
        <taxon>Tracheophyta</taxon>
        <taxon>Spermatophyta</taxon>
        <taxon>Magnoliopsida</taxon>
        <taxon>Liliopsida</taxon>
        <taxon>Zingiberales</taxon>
        <taxon>Musaceae</taxon>
        <taxon>Musa</taxon>
    </lineage>
</organism>
<feature type="region of interest" description="Disordered" evidence="1">
    <location>
        <begin position="1"/>
        <end position="40"/>
    </location>
</feature>
<proteinExistence type="predicted"/>
<name>A0A9E7EF74_9LILI</name>
<accession>A0A9E7EF74</accession>
<evidence type="ECO:0000313" key="3">
    <source>
        <dbReference type="Proteomes" id="UP001055439"/>
    </source>
</evidence>
<protein>
    <submittedName>
        <fullName evidence="2">Uncharacterized protein</fullName>
    </submittedName>
</protein>
<reference evidence="2" key="1">
    <citation type="submission" date="2022-05" db="EMBL/GenBank/DDBJ databases">
        <title>The Musa troglodytarum L. genome provides insights into the mechanism of non-climacteric behaviour and enrichment of carotenoids.</title>
        <authorList>
            <person name="Wang J."/>
        </authorList>
    </citation>
    <scope>NUCLEOTIDE SEQUENCE</scope>
    <source>
        <tissue evidence="2">Leaf</tissue>
    </source>
</reference>
<dbReference type="EMBL" id="CP097502">
    <property type="protein sequence ID" value="URD76164.1"/>
    <property type="molecule type" value="Genomic_DNA"/>
</dbReference>
<dbReference type="Proteomes" id="UP001055439">
    <property type="component" value="Chromosome 1"/>
</dbReference>
<dbReference type="AlphaFoldDB" id="A0A9E7EF74"/>